<evidence type="ECO:0000313" key="6">
    <source>
        <dbReference type="EMBL" id="TJZ87324.1"/>
    </source>
</evidence>
<dbReference type="AlphaFoldDB" id="A0A4U0RH08"/>
<dbReference type="GO" id="GO:0005509">
    <property type="term" value="F:calcium ion binding"/>
    <property type="evidence" value="ECO:0007669"/>
    <property type="project" value="InterPro"/>
</dbReference>
<organism evidence="6 7">
    <name type="scientific">Paracoccus hibiscisoli</name>
    <dbReference type="NCBI Taxonomy" id="2023261"/>
    <lineage>
        <taxon>Bacteria</taxon>
        <taxon>Pseudomonadati</taxon>
        <taxon>Pseudomonadota</taxon>
        <taxon>Alphaproteobacteria</taxon>
        <taxon>Rhodobacterales</taxon>
        <taxon>Paracoccaceae</taxon>
        <taxon>Paracoccus</taxon>
    </lineage>
</organism>
<keyword evidence="4" id="KW-0677">Repeat</keyword>
<dbReference type="Pfam" id="PF08548">
    <property type="entry name" value="Peptidase_M10_C"/>
    <property type="match status" value="1"/>
</dbReference>
<evidence type="ECO:0000256" key="1">
    <source>
        <dbReference type="ARBA" id="ARBA00001913"/>
    </source>
</evidence>
<dbReference type="EMBL" id="SUNH01000003">
    <property type="protein sequence ID" value="TJZ87324.1"/>
    <property type="molecule type" value="Genomic_DNA"/>
</dbReference>
<dbReference type="SUPFAM" id="SSF51120">
    <property type="entry name" value="beta-Roll"/>
    <property type="match status" value="2"/>
</dbReference>
<name>A0A4U0RH08_9RHOB</name>
<dbReference type="Gene3D" id="2.150.10.10">
    <property type="entry name" value="Serralysin-like metalloprotease, C-terminal"/>
    <property type="match status" value="2"/>
</dbReference>
<evidence type="ECO:0000259" key="5">
    <source>
        <dbReference type="Pfam" id="PF08548"/>
    </source>
</evidence>
<keyword evidence="7" id="KW-1185">Reference proteome</keyword>
<dbReference type="Pfam" id="PF00353">
    <property type="entry name" value="HemolysinCabind"/>
    <property type="match status" value="2"/>
</dbReference>
<dbReference type="InterPro" id="IPR011049">
    <property type="entry name" value="Serralysin-like_metalloprot_C"/>
</dbReference>
<dbReference type="GO" id="GO:0005615">
    <property type="term" value="C:extracellular space"/>
    <property type="evidence" value="ECO:0007669"/>
    <property type="project" value="InterPro"/>
</dbReference>
<dbReference type="InterPro" id="IPR050557">
    <property type="entry name" value="RTX_toxin/Mannuronan_C5-epim"/>
</dbReference>
<feature type="domain" description="Peptidase M10 serralysin C-terminal" evidence="5">
    <location>
        <begin position="282"/>
        <end position="408"/>
    </location>
</feature>
<sequence>MAQIYAYRGFDQNNFDLSVLYYDSLGAEFYDDSYIANRGRLIEDLLVVVYEGSKDLYEVGFGGSGFRTNGDRITGGTVTVITEGWVAGTSYEQLWEFDRINVPLADIYNASLTLSRADDLRLIERALSGNDVFRLSFEADRAFGMAGNDTLYGNGGDDTLGGGTGNDMLFGGAGQDRLLMDAGSDLLDGGAGTDWVVIQGAQGVRIDLGVTGRQDTRMGLDIIRGVENIEGGAGQDTLLGNAQNNLLRGGAGHDRLEGRAGADPLEGGMGNDWMHGGMGADRLMGGLGNDTLIGGQGVDMLTGGAGADLFVFRSIGDSPLGAADLIADFRRGTDRIDLSAIDADWRTPGNQAFEITDRLTAGEGAQLVVQRLPQTNTTCILLDTNGDGQADGVIRLTGQLNLSEADFIL</sequence>
<evidence type="ECO:0000313" key="7">
    <source>
        <dbReference type="Proteomes" id="UP000306223"/>
    </source>
</evidence>
<dbReference type="PRINTS" id="PR00313">
    <property type="entry name" value="CABNDNGRPT"/>
</dbReference>
<comment type="subcellular location">
    <subcellularLocation>
        <location evidence="2">Secreted</location>
    </subcellularLocation>
</comment>
<reference evidence="6 7" key="1">
    <citation type="submission" date="2019-04" db="EMBL/GenBank/DDBJ databases">
        <authorList>
            <person name="Li J."/>
        </authorList>
    </citation>
    <scope>NUCLEOTIDE SEQUENCE [LARGE SCALE GENOMIC DNA]</scope>
    <source>
        <strain evidence="6 7">CCTCC AB2016182</strain>
    </source>
</reference>
<dbReference type="InterPro" id="IPR013858">
    <property type="entry name" value="Peptidase_M10B_C"/>
</dbReference>
<protein>
    <submittedName>
        <fullName evidence="6">Calcium-binding protein</fullName>
    </submittedName>
</protein>
<evidence type="ECO:0000256" key="4">
    <source>
        <dbReference type="ARBA" id="ARBA00022737"/>
    </source>
</evidence>
<accession>A0A4U0RH08</accession>
<comment type="caution">
    <text evidence="6">The sequence shown here is derived from an EMBL/GenBank/DDBJ whole genome shotgun (WGS) entry which is preliminary data.</text>
</comment>
<dbReference type="OrthoDB" id="7767906at2"/>
<evidence type="ECO:0000256" key="2">
    <source>
        <dbReference type="ARBA" id="ARBA00004613"/>
    </source>
</evidence>
<comment type="cofactor">
    <cofactor evidence="1">
        <name>Ca(2+)</name>
        <dbReference type="ChEBI" id="CHEBI:29108"/>
    </cofactor>
</comment>
<dbReference type="InterPro" id="IPR001343">
    <property type="entry name" value="Hemolysn_Ca-bd"/>
</dbReference>
<proteinExistence type="predicted"/>
<dbReference type="PANTHER" id="PTHR38340">
    <property type="entry name" value="S-LAYER PROTEIN"/>
    <property type="match status" value="1"/>
</dbReference>
<dbReference type="PROSITE" id="PS00330">
    <property type="entry name" value="HEMOLYSIN_CALCIUM"/>
    <property type="match status" value="4"/>
</dbReference>
<dbReference type="PANTHER" id="PTHR38340:SF1">
    <property type="entry name" value="S-LAYER PROTEIN"/>
    <property type="match status" value="1"/>
</dbReference>
<keyword evidence="3" id="KW-0964">Secreted</keyword>
<evidence type="ECO:0000256" key="3">
    <source>
        <dbReference type="ARBA" id="ARBA00022525"/>
    </source>
</evidence>
<gene>
    <name evidence="6" type="ORF">FA740_01065</name>
</gene>
<dbReference type="Proteomes" id="UP000306223">
    <property type="component" value="Unassembled WGS sequence"/>
</dbReference>
<dbReference type="InterPro" id="IPR018511">
    <property type="entry name" value="Hemolysin-typ_Ca-bd_CS"/>
</dbReference>
<dbReference type="RefSeq" id="WP_136854928.1">
    <property type="nucleotide sequence ID" value="NZ_SUNH01000003.1"/>
</dbReference>